<evidence type="ECO:0000313" key="1">
    <source>
        <dbReference type="EMBL" id="QKG19694.1"/>
    </source>
</evidence>
<reference evidence="1 2" key="1">
    <citation type="submission" date="2020-05" db="EMBL/GenBank/DDBJ databases">
        <title>Actinomadura verrucosospora NRRL-B18236 (PFL_A860) Genome sequencing and assembly.</title>
        <authorList>
            <person name="Samborskyy M."/>
        </authorList>
    </citation>
    <scope>NUCLEOTIDE SEQUENCE [LARGE SCALE GENOMIC DNA]</scope>
    <source>
        <strain evidence="1 2">NRRL:B18236</strain>
    </source>
</reference>
<keyword evidence="2" id="KW-1185">Reference proteome</keyword>
<dbReference type="AlphaFoldDB" id="A0A7D3VSE6"/>
<name>A0A7D3VSE6_ACTVE</name>
<dbReference type="RefSeq" id="WP_173093882.1">
    <property type="nucleotide sequence ID" value="NZ_CP053892.1"/>
</dbReference>
<gene>
    <name evidence="1" type="ORF">ACTIVE_1330</name>
</gene>
<protein>
    <submittedName>
        <fullName evidence="1">Uncharacterized protein</fullName>
    </submittedName>
</protein>
<accession>A0A7D3VSE6</accession>
<evidence type="ECO:0000313" key="2">
    <source>
        <dbReference type="Proteomes" id="UP000501240"/>
    </source>
</evidence>
<dbReference type="EMBL" id="CP053892">
    <property type="protein sequence ID" value="QKG19694.1"/>
    <property type="molecule type" value="Genomic_DNA"/>
</dbReference>
<proteinExistence type="predicted"/>
<dbReference type="Proteomes" id="UP000501240">
    <property type="component" value="Chromosome"/>
</dbReference>
<sequence>MAQQQGIIVLVDIANALRSRTLTGNVYLFDNMKFLGSTGQGTPDLVTICPGTYWSDGSQATEQVLNWLPASLGSIPPTVPRSYHADRAQATDQEALEEIAGVADRAGDPSVDTAAELEGLRSRVGARARRQRGGRTPATAKVLDVTGNVVTAEGQAYNHPNPVITDITGPAVEEKIMYPAQYGSPDMVSDGWYWAASVDTSRPGTYRYTMHIQLHELVWRNGEPAWEPVDYTCDSAIKVISDPKRNAFTGAGLGVLPIP</sequence>
<organism evidence="1 2">
    <name type="scientific">Actinomadura verrucosospora</name>
    <dbReference type="NCBI Taxonomy" id="46165"/>
    <lineage>
        <taxon>Bacteria</taxon>
        <taxon>Bacillati</taxon>
        <taxon>Actinomycetota</taxon>
        <taxon>Actinomycetes</taxon>
        <taxon>Streptosporangiales</taxon>
        <taxon>Thermomonosporaceae</taxon>
        <taxon>Actinomadura</taxon>
    </lineage>
</organism>